<evidence type="ECO:0000256" key="6">
    <source>
        <dbReference type="ARBA" id="ARBA00023136"/>
    </source>
</evidence>
<protein>
    <recommendedName>
        <fullName evidence="8">Putative manganese efflux pump MntP</fullName>
    </recommendedName>
</protein>
<evidence type="ECO:0000256" key="1">
    <source>
        <dbReference type="ARBA" id="ARBA00022448"/>
    </source>
</evidence>
<dbReference type="OrthoDB" id="9811590at2"/>
<sequence>MNPISILLLGLAMSTDAFAAALGKGAAMAKPTLAQALRVGLIFGVVEAITPVIGWLIGSAASKYVERFDHWIAFVLLGALGLHMIWKALHEDDEEAAAEAGENRHGNIVTLALTGLATSIDAMAVGVGLAFVQVPIYLVAGVIGLCTFTMVTIGVMAGRALGAVIGRRAELVGGVILILVGAAILYEHLSGAAGG</sequence>
<evidence type="ECO:0000256" key="5">
    <source>
        <dbReference type="ARBA" id="ARBA00023065"/>
    </source>
</evidence>
<comment type="caution">
    <text evidence="10">The sequence shown here is derived from an EMBL/GenBank/DDBJ whole genome shotgun (WGS) entry which is preliminary data.</text>
</comment>
<keyword evidence="2 8" id="KW-1003">Cell membrane</keyword>
<dbReference type="Pfam" id="PF02659">
    <property type="entry name" value="Mntp"/>
    <property type="match status" value="1"/>
</dbReference>
<keyword evidence="4 8" id="KW-1133">Transmembrane helix</keyword>
<comment type="function">
    <text evidence="8">Probably functions as a manganese efflux pump.</text>
</comment>
<name>A0A4Q8M6C9_9GAMM</name>
<dbReference type="PANTHER" id="PTHR35529:SF1">
    <property type="entry name" value="MANGANESE EFFLUX PUMP MNTP-RELATED"/>
    <property type="match status" value="1"/>
</dbReference>
<dbReference type="InterPro" id="IPR022929">
    <property type="entry name" value="Put_MntP"/>
</dbReference>
<keyword evidence="6 8" id="KW-0472">Membrane</keyword>
<keyword evidence="5 8" id="KW-0406">Ion transport</keyword>
<keyword evidence="7 8" id="KW-0464">Manganese</keyword>
<dbReference type="RefSeq" id="WP_130534298.1">
    <property type="nucleotide sequence ID" value="NZ_SHMG01000004.1"/>
</dbReference>
<proteinExistence type="inferred from homology"/>
<dbReference type="EMBL" id="SHMG01000004">
    <property type="protein sequence ID" value="TAA43514.1"/>
    <property type="molecule type" value="Genomic_DNA"/>
</dbReference>
<dbReference type="GO" id="GO:0005886">
    <property type="term" value="C:plasma membrane"/>
    <property type="evidence" value="ECO:0007669"/>
    <property type="project" value="UniProtKB-SubCell"/>
</dbReference>
<feature type="transmembrane region" description="Helical" evidence="8">
    <location>
        <begin position="136"/>
        <end position="157"/>
    </location>
</feature>
<dbReference type="HAMAP" id="MF_01521">
    <property type="entry name" value="MntP_pump"/>
    <property type="match status" value="1"/>
</dbReference>
<feature type="signal peptide" evidence="9">
    <location>
        <begin position="1"/>
        <end position="19"/>
    </location>
</feature>
<feature type="transmembrane region" description="Helical" evidence="8">
    <location>
        <begin position="169"/>
        <end position="186"/>
    </location>
</feature>
<feature type="transmembrane region" description="Helical" evidence="8">
    <location>
        <begin position="68"/>
        <end position="86"/>
    </location>
</feature>
<comment type="similarity">
    <text evidence="8">Belongs to the MntP (TC 9.B.29) family.</text>
</comment>
<evidence type="ECO:0000256" key="8">
    <source>
        <dbReference type="HAMAP-Rule" id="MF_01521"/>
    </source>
</evidence>
<comment type="caution">
    <text evidence="8">Lacks conserved residue(s) required for the propagation of feature annotation.</text>
</comment>
<dbReference type="GO" id="GO:0005384">
    <property type="term" value="F:manganese ion transmembrane transporter activity"/>
    <property type="evidence" value="ECO:0007669"/>
    <property type="project" value="UniProtKB-UniRule"/>
</dbReference>
<dbReference type="InterPro" id="IPR003810">
    <property type="entry name" value="Mntp/YtaF"/>
</dbReference>
<dbReference type="PANTHER" id="PTHR35529">
    <property type="entry name" value="MANGANESE EFFLUX PUMP MNTP-RELATED"/>
    <property type="match status" value="1"/>
</dbReference>
<gene>
    <name evidence="8" type="primary">mntP</name>
    <name evidence="10" type="ORF">EA655_09620</name>
</gene>
<accession>A0A4Q8M6C9</accession>
<keyword evidence="1 8" id="KW-0813">Transport</keyword>
<evidence type="ECO:0000256" key="7">
    <source>
        <dbReference type="ARBA" id="ARBA00023211"/>
    </source>
</evidence>
<feature type="chain" id="PRO_5020218799" description="Putative manganese efflux pump MntP" evidence="9">
    <location>
        <begin position="20"/>
        <end position="195"/>
    </location>
</feature>
<feature type="transmembrane region" description="Helical" evidence="8">
    <location>
        <begin position="35"/>
        <end position="56"/>
    </location>
</feature>
<evidence type="ECO:0000256" key="4">
    <source>
        <dbReference type="ARBA" id="ARBA00022989"/>
    </source>
</evidence>
<keyword evidence="3 8" id="KW-0812">Transmembrane</keyword>
<evidence type="ECO:0000313" key="11">
    <source>
        <dbReference type="Proteomes" id="UP000294164"/>
    </source>
</evidence>
<organism evidence="10 11">
    <name type="scientific">Pseudoxanthomonas winnipegensis</name>
    <dbReference type="NCBI Taxonomy" id="2480810"/>
    <lineage>
        <taxon>Bacteria</taxon>
        <taxon>Pseudomonadati</taxon>
        <taxon>Pseudomonadota</taxon>
        <taxon>Gammaproteobacteria</taxon>
        <taxon>Lysobacterales</taxon>
        <taxon>Lysobacteraceae</taxon>
        <taxon>Pseudoxanthomonas</taxon>
    </lineage>
</organism>
<evidence type="ECO:0000256" key="2">
    <source>
        <dbReference type="ARBA" id="ARBA00022475"/>
    </source>
</evidence>
<dbReference type="Proteomes" id="UP000294164">
    <property type="component" value="Unassembled WGS sequence"/>
</dbReference>
<evidence type="ECO:0000256" key="9">
    <source>
        <dbReference type="SAM" id="SignalP"/>
    </source>
</evidence>
<keyword evidence="9" id="KW-0732">Signal</keyword>
<comment type="subcellular location">
    <subcellularLocation>
        <location evidence="8">Cell membrane</location>
        <topology evidence="8">Multi-pass membrane protein</topology>
    </subcellularLocation>
</comment>
<dbReference type="AlphaFoldDB" id="A0A4Q8M6C9"/>
<evidence type="ECO:0000313" key="10">
    <source>
        <dbReference type="EMBL" id="TAA43514.1"/>
    </source>
</evidence>
<reference evidence="10 11" key="1">
    <citation type="submission" date="2019-02" db="EMBL/GenBank/DDBJ databases">
        <title>WGS of Pseudoxanthomonas species novum from clinical isolates.</title>
        <authorList>
            <person name="Bernier A.-M."/>
            <person name="Bernard K."/>
            <person name="Vachon A."/>
        </authorList>
    </citation>
    <scope>NUCLEOTIDE SEQUENCE [LARGE SCALE GENOMIC DNA]</scope>
    <source>
        <strain evidence="10 11">NML130969</strain>
    </source>
</reference>
<evidence type="ECO:0000256" key="3">
    <source>
        <dbReference type="ARBA" id="ARBA00022692"/>
    </source>
</evidence>